<evidence type="ECO:0000313" key="8">
    <source>
        <dbReference type="Proteomes" id="UP000000378"/>
    </source>
</evidence>
<keyword evidence="2 6" id="KW-0547">Nucleotide-binding</keyword>
<keyword evidence="4 6" id="KW-0408">Iron</keyword>
<evidence type="ECO:0000256" key="2">
    <source>
        <dbReference type="ARBA" id="ARBA00022741"/>
    </source>
</evidence>
<sequence length="287" mass="30963">MSNGESCKTCPSSQDGSCSQAQSIEEKSLVGCFNHVKNMIAVMSGKGGVGKSTVSSLLALSLRQKGYEVGILDADITGPSIPKAFGIARSPGVTPFGIQPPETRTGIKLMSINLLLPNEDDPIIWRGPLLAGGVKQFWEETDWRELDFMIVDLPPGTGDVPLTVLQSLPVTGVVIVTSPQDLVSMVVKKSIKMTQKLDKPILGLIENMSGVVCPCCGTFLEVFGRNRGQKVAEEMNIPYLGSLKWDPELIEMADEGTIEDYKSEAVEEITVRLLEEVKGKNPAPEEA</sequence>
<reference evidence="7 8" key="2">
    <citation type="journal article" date="2010" name="Stand. Genomic Sci.">
        <title>Complete genome sequence of Syntrophothermus lipocalidus type strain (TGB-C1).</title>
        <authorList>
            <person name="Djao O.D."/>
            <person name="Zhang X."/>
            <person name="Lucas S."/>
            <person name="Lapidus A."/>
            <person name="Del Rio T.G."/>
            <person name="Nolan M."/>
            <person name="Tice H."/>
            <person name="Cheng J.F."/>
            <person name="Han C."/>
            <person name="Tapia R."/>
            <person name="Goodwin L."/>
            <person name="Pitluck S."/>
            <person name="Liolios K."/>
            <person name="Ivanova N."/>
            <person name="Mavromatis K."/>
            <person name="Mikhailova N."/>
            <person name="Ovchinnikova G."/>
            <person name="Pati A."/>
            <person name="Brambilla E."/>
            <person name="Chen A."/>
            <person name="Palaniappan K."/>
            <person name="Land M."/>
            <person name="Hauser L."/>
            <person name="Chang Y.J."/>
            <person name="Jeffries C.D."/>
            <person name="Rohde M."/>
            <person name="Sikorski J."/>
            <person name="Spring S."/>
            <person name="Goker M."/>
            <person name="Detter J.C."/>
            <person name="Woyke T."/>
            <person name="Bristow J."/>
            <person name="Eisen J.A."/>
            <person name="Markowitz V."/>
            <person name="Hugenholtz P."/>
            <person name="Kyrpides N.C."/>
            <person name="Klenk H.P."/>
        </authorList>
    </citation>
    <scope>NUCLEOTIDE SEQUENCE [LARGE SCALE GENOMIC DNA]</scope>
    <source>
        <strain evidence="8">DSM 12680 / TGB-C1</strain>
    </source>
</reference>
<dbReference type="GO" id="GO:0005524">
    <property type="term" value="F:ATP binding"/>
    <property type="evidence" value="ECO:0007669"/>
    <property type="project" value="UniProtKB-UniRule"/>
</dbReference>
<dbReference type="AlphaFoldDB" id="D7CK11"/>
<dbReference type="Gene3D" id="3.40.50.300">
    <property type="entry name" value="P-loop containing nucleotide triphosphate hydrolases"/>
    <property type="match status" value="1"/>
</dbReference>
<dbReference type="PANTHER" id="PTHR23264">
    <property type="entry name" value="NUCLEOTIDE-BINDING PROTEIN NBP35 YEAST -RELATED"/>
    <property type="match status" value="1"/>
</dbReference>
<dbReference type="GO" id="GO:0005829">
    <property type="term" value="C:cytosol"/>
    <property type="evidence" value="ECO:0007669"/>
    <property type="project" value="TreeGrafter"/>
</dbReference>
<dbReference type="FunFam" id="3.40.50.300:FF:001119">
    <property type="entry name" value="Iron-sulfur cluster carrier protein"/>
    <property type="match status" value="1"/>
</dbReference>
<dbReference type="InterPro" id="IPR000808">
    <property type="entry name" value="Mrp-like_CS"/>
</dbReference>
<evidence type="ECO:0000256" key="3">
    <source>
        <dbReference type="ARBA" id="ARBA00022840"/>
    </source>
</evidence>
<dbReference type="InterPro" id="IPR019591">
    <property type="entry name" value="Mrp/NBP35_ATP-bd"/>
</dbReference>
<dbReference type="GO" id="GO:0046872">
    <property type="term" value="F:metal ion binding"/>
    <property type="evidence" value="ECO:0007669"/>
    <property type="project" value="UniProtKB-KW"/>
</dbReference>
<keyword evidence="1 6" id="KW-0479">Metal-binding</keyword>
<organism evidence="7 8">
    <name type="scientific">Syntrophothermus lipocalidus (strain DSM 12680 / TGB-C1)</name>
    <dbReference type="NCBI Taxonomy" id="643648"/>
    <lineage>
        <taxon>Bacteria</taxon>
        <taxon>Bacillati</taxon>
        <taxon>Bacillota</taxon>
        <taxon>Clostridia</taxon>
        <taxon>Eubacteriales</taxon>
        <taxon>Syntrophomonadaceae</taxon>
        <taxon>Syntrophothermus</taxon>
    </lineage>
</organism>
<dbReference type="GO" id="GO:0140663">
    <property type="term" value="F:ATP-dependent FeS chaperone activity"/>
    <property type="evidence" value="ECO:0007669"/>
    <property type="project" value="InterPro"/>
</dbReference>
<evidence type="ECO:0000256" key="6">
    <source>
        <dbReference type="HAMAP-Rule" id="MF_02040"/>
    </source>
</evidence>
<dbReference type="Pfam" id="PF10609">
    <property type="entry name" value="ParA"/>
    <property type="match status" value="1"/>
</dbReference>
<accession>D7CK11</accession>
<feature type="binding site" evidence="6">
    <location>
        <begin position="45"/>
        <end position="52"/>
    </location>
    <ligand>
        <name>ATP</name>
        <dbReference type="ChEBI" id="CHEBI:30616"/>
    </ligand>
</feature>
<keyword evidence="3 6" id="KW-0067">ATP-binding</keyword>
<dbReference type="PROSITE" id="PS01215">
    <property type="entry name" value="MRP"/>
    <property type="match status" value="1"/>
</dbReference>
<evidence type="ECO:0000256" key="4">
    <source>
        <dbReference type="ARBA" id="ARBA00023004"/>
    </source>
</evidence>
<reference evidence="8" key="1">
    <citation type="journal article" date="2010" name="Stand. Genomic Sci.">
        <title>Complete genome sequence of Syntrophothermus lipocalidus type strain (TGB-C1T).</title>
        <authorList>
            <consortium name="US DOE Joint Genome Institute (JGI-PGF)"/>
            <person name="Djao O."/>
            <person name="Zhang X."/>
            <person name="Lucas S."/>
            <person name="Lapidus A."/>
            <person name="Glavina Del Rio T."/>
            <person name="Nolan M."/>
            <person name="Tice H."/>
            <person name="Cheng J."/>
            <person name="Han C."/>
            <person name="Tapia R."/>
            <person name="Goodwin L."/>
            <person name="Pitluck S."/>
            <person name="Liolios K."/>
            <person name="Ivanova N."/>
            <person name="Mavromatis K."/>
            <person name="Mikhailova N."/>
            <person name="Ovchinnikova G."/>
            <person name="Pati A."/>
            <person name="Brambilla E."/>
            <person name="Chen A."/>
            <person name="Palaniappan K."/>
            <person name="Land M."/>
            <person name="Hauser L."/>
            <person name="Chang Y."/>
            <person name="Jeffries C."/>
            <person name="Rohde M."/>
            <person name="Sikorski J."/>
            <person name="Spring S."/>
            <person name="Goker M."/>
            <person name="Detter J."/>
            <person name="Woyke T."/>
            <person name="Bristow J."/>
            <person name="Eisen J."/>
            <person name="Markowitz V."/>
            <person name="Hugenholtz P."/>
            <person name="Kyrpides N."/>
            <person name="Klenk H."/>
        </authorList>
    </citation>
    <scope>NUCLEOTIDE SEQUENCE [LARGE SCALE GENOMIC DNA]</scope>
    <source>
        <strain evidence="8">DSM 12680 / TGB-C1</strain>
    </source>
</reference>
<dbReference type="CDD" id="cd02037">
    <property type="entry name" value="Mrp_NBP35"/>
    <property type="match status" value="1"/>
</dbReference>
<dbReference type="InterPro" id="IPR033756">
    <property type="entry name" value="YlxH/NBP35"/>
</dbReference>
<dbReference type="eggNOG" id="COG0489">
    <property type="taxonomic scope" value="Bacteria"/>
</dbReference>
<dbReference type="EMBL" id="CP002048">
    <property type="protein sequence ID" value="ADI01125.1"/>
    <property type="molecule type" value="Genomic_DNA"/>
</dbReference>
<comment type="function">
    <text evidence="6">Binds and transfers iron-sulfur (Fe-S) clusters to target apoproteins. Can hydrolyze ATP.</text>
</comment>
<dbReference type="GO" id="GO:0016887">
    <property type="term" value="F:ATP hydrolysis activity"/>
    <property type="evidence" value="ECO:0007669"/>
    <property type="project" value="UniProtKB-UniRule"/>
</dbReference>
<dbReference type="SUPFAM" id="SSF52540">
    <property type="entry name" value="P-loop containing nucleoside triphosphate hydrolases"/>
    <property type="match status" value="1"/>
</dbReference>
<proteinExistence type="inferred from homology"/>
<dbReference type="InterPro" id="IPR027417">
    <property type="entry name" value="P-loop_NTPase"/>
</dbReference>
<dbReference type="GO" id="GO:0051536">
    <property type="term" value="F:iron-sulfur cluster binding"/>
    <property type="evidence" value="ECO:0007669"/>
    <property type="project" value="UniProtKB-UniRule"/>
</dbReference>
<dbReference type="HAMAP" id="MF_02040">
    <property type="entry name" value="Mrp_NBP35"/>
    <property type="match status" value="1"/>
</dbReference>
<dbReference type="GO" id="GO:0016226">
    <property type="term" value="P:iron-sulfur cluster assembly"/>
    <property type="evidence" value="ECO:0007669"/>
    <property type="project" value="InterPro"/>
</dbReference>
<dbReference type="Proteomes" id="UP000000378">
    <property type="component" value="Chromosome"/>
</dbReference>
<dbReference type="RefSeq" id="WP_013174527.1">
    <property type="nucleotide sequence ID" value="NC_014220.1"/>
</dbReference>
<dbReference type="KEGG" id="slp:Slip_0341"/>
<keyword evidence="6" id="KW-0378">Hydrolase</keyword>
<name>D7CK11_SYNLT</name>
<evidence type="ECO:0000256" key="5">
    <source>
        <dbReference type="ARBA" id="ARBA00023014"/>
    </source>
</evidence>
<evidence type="ECO:0000256" key="1">
    <source>
        <dbReference type="ARBA" id="ARBA00022723"/>
    </source>
</evidence>
<dbReference type="HOGENOM" id="CLU_024839_0_2_9"/>
<dbReference type="PANTHER" id="PTHR23264:SF19">
    <property type="entry name" value="CYTOSOLIC FE-S CLUSTER ASSEMBLY FACTOR NUBP2"/>
    <property type="match status" value="1"/>
</dbReference>
<dbReference type="STRING" id="643648.Slip_0341"/>
<gene>
    <name evidence="7" type="ordered locus">Slip_0341</name>
</gene>
<comment type="similarity">
    <text evidence="6">Belongs to the Mrp/NBP35 ATP-binding proteins family.</text>
</comment>
<comment type="subunit">
    <text evidence="6">Homodimer.</text>
</comment>
<keyword evidence="5 6" id="KW-0411">Iron-sulfur</keyword>
<evidence type="ECO:0000313" key="7">
    <source>
        <dbReference type="EMBL" id="ADI01125.1"/>
    </source>
</evidence>
<protein>
    <recommendedName>
        <fullName evidence="6">Iron-sulfur cluster carrier protein</fullName>
    </recommendedName>
</protein>
<dbReference type="OrthoDB" id="9809679at2"/>
<keyword evidence="8" id="KW-1185">Reference proteome</keyword>